<gene>
    <name evidence="6" type="ORF">CGCSCA2_v012080</name>
</gene>
<evidence type="ECO:0000313" key="7">
    <source>
        <dbReference type="Proteomes" id="UP000711996"/>
    </source>
</evidence>
<keyword evidence="7" id="KW-1185">Reference proteome</keyword>
<reference evidence="6" key="1">
    <citation type="submission" date="2019-06" db="EMBL/GenBank/DDBJ databases">
        <authorList>
            <person name="Gan P."/>
            <person name="Shirasu K."/>
        </authorList>
    </citation>
    <scope>NUCLEOTIDE SEQUENCE [LARGE SCALE GENOMIC DNA]</scope>
    <source>
        <strain evidence="6">CAD2</strain>
    </source>
</reference>
<dbReference type="Gene3D" id="1.20.58.340">
    <property type="entry name" value="Magnesium transport protein CorA, transmembrane region"/>
    <property type="match status" value="1"/>
</dbReference>
<keyword evidence="3 5" id="KW-1133">Transmembrane helix</keyword>
<dbReference type="GO" id="GO:0050897">
    <property type="term" value="F:cobalt ion binding"/>
    <property type="evidence" value="ECO:0007669"/>
    <property type="project" value="TreeGrafter"/>
</dbReference>
<comment type="caution">
    <text evidence="6">The sequence shown here is derived from an EMBL/GenBank/DDBJ whole genome shotgun (WGS) entry which is preliminary data.</text>
</comment>
<dbReference type="GO" id="GO:0015087">
    <property type="term" value="F:cobalt ion transmembrane transporter activity"/>
    <property type="evidence" value="ECO:0007669"/>
    <property type="project" value="TreeGrafter"/>
</dbReference>
<name>A0A9P5BR17_COLSI</name>
<dbReference type="AlphaFoldDB" id="A0A9P5BR17"/>
<feature type="transmembrane region" description="Helical" evidence="5">
    <location>
        <begin position="321"/>
        <end position="343"/>
    </location>
</feature>
<evidence type="ECO:0000256" key="2">
    <source>
        <dbReference type="ARBA" id="ARBA00022692"/>
    </source>
</evidence>
<dbReference type="Pfam" id="PF01544">
    <property type="entry name" value="CorA"/>
    <property type="match status" value="1"/>
</dbReference>
<evidence type="ECO:0000256" key="5">
    <source>
        <dbReference type="SAM" id="Phobius"/>
    </source>
</evidence>
<dbReference type="PANTHER" id="PTHR46494">
    <property type="entry name" value="CORA FAMILY METAL ION TRANSPORTER (EUROFUNG)"/>
    <property type="match status" value="1"/>
</dbReference>
<evidence type="ECO:0000256" key="3">
    <source>
        <dbReference type="ARBA" id="ARBA00022989"/>
    </source>
</evidence>
<evidence type="ECO:0000256" key="4">
    <source>
        <dbReference type="ARBA" id="ARBA00023136"/>
    </source>
</evidence>
<evidence type="ECO:0000313" key="6">
    <source>
        <dbReference type="EMBL" id="KAF4848866.1"/>
    </source>
</evidence>
<dbReference type="GO" id="GO:0000287">
    <property type="term" value="F:magnesium ion binding"/>
    <property type="evidence" value="ECO:0007669"/>
    <property type="project" value="TreeGrafter"/>
</dbReference>
<proteinExistence type="predicted"/>
<dbReference type="InterPro" id="IPR002523">
    <property type="entry name" value="MgTranspt_CorA/ZnTranspt_ZntB"/>
</dbReference>
<dbReference type="OrthoDB" id="5207033at2759"/>
<accession>A0A9P5BR17</accession>
<dbReference type="EMBL" id="QPMT01000052">
    <property type="protein sequence ID" value="KAF4848866.1"/>
    <property type="molecule type" value="Genomic_DNA"/>
</dbReference>
<comment type="subcellular location">
    <subcellularLocation>
        <location evidence="1">Cell membrane</location>
        <topology evidence="1">Multi-pass membrane protein</topology>
    </subcellularLocation>
</comment>
<keyword evidence="2 5" id="KW-0812">Transmembrane</keyword>
<dbReference type="PANTHER" id="PTHR46494:SF1">
    <property type="entry name" value="CORA FAMILY METAL ION TRANSPORTER (EUROFUNG)"/>
    <property type="match status" value="1"/>
</dbReference>
<dbReference type="GO" id="GO:0015095">
    <property type="term" value="F:magnesium ion transmembrane transporter activity"/>
    <property type="evidence" value="ECO:0007669"/>
    <property type="project" value="TreeGrafter"/>
</dbReference>
<keyword evidence="4 5" id="KW-0472">Membrane</keyword>
<protein>
    <submittedName>
        <fullName evidence="6">Uncharacterized protein</fullName>
    </submittedName>
</protein>
<dbReference type="Proteomes" id="UP000711996">
    <property type="component" value="Unassembled WGS sequence"/>
</dbReference>
<sequence length="397" mass="46610">MAAEVLFFNETDEMWEWTSAPVNLLHDNPRLKKKCYLFLQDEVSFKGDADPREGKKDQSDEHRRKVLRWFNVPDFVSNKTCAELNGYFGCRSSAKDPSQGKFKSLNKKLDSLTTWTRILTKRILESSEKCRYGSGKKYEWFEMAFFTRWTSHGTNQILCIDTPRELKERLFESLASSGTLEFQDPFAMFRPLLDEILKISDQYTWRMSKEIRKHEKSRSKRPSFDELNDLRRHARHIEEVQEVSVETLERLASRQEDNFRQLELDEDYQSEAIEYLRFQLQIMKSLRRRSQANSERLDGEMNLAYNVIANTDSQIMKSITLLTMIFLPATFISALFSTTFFEFHEYGWNFSTRFWIYWVVTVPLTLFVLAVWGAWIGGSAGKIRAKILGGSSKNKKA</sequence>
<feature type="transmembrane region" description="Helical" evidence="5">
    <location>
        <begin position="355"/>
        <end position="376"/>
    </location>
</feature>
<organism evidence="6 7">
    <name type="scientific">Colletotrichum siamense</name>
    <name type="common">Anthracnose fungus</name>
    <dbReference type="NCBI Taxonomy" id="690259"/>
    <lineage>
        <taxon>Eukaryota</taxon>
        <taxon>Fungi</taxon>
        <taxon>Dikarya</taxon>
        <taxon>Ascomycota</taxon>
        <taxon>Pezizomycotina</taxon>
        <taxon>Sordariomycetes</taxon>
        <taxon>Hypocreomycetidae</taxon>
        <taxon>Glomerellales</taxon>
        <taxon>Glomerellaceae</taxon>
        <taxon>Colletotrichum</taxon>
        <taxon>Colletotrichum gloeosporioides species complex</taxon>
    </lineage>
</organism>
<evidence type="ECO:0000256" key="1">
    <source>
        <dbReference type="ARBA" id="ARBA00004651"/>
    </source>
</evidence>
<dbReference type="GO" id="GO:0005886">
    <property type="term" value="C:plasma membrane"/>
    <property type="evidence" value="ECO:0007669"/>
    <property type="project" value="UniProtKB-SubCell"/>
</dbReference>
<dbReference type="InterPro" id="IPR045863">
    <property type="entry name" value="CorA_TM1_TM2"/>
</dbReference>
<dbReference type="SUPFAM" id="SSF144083">
    <property type="entry name" value="Magnesium transport protein CorA, transmembrane region"/>
    <property type="match status" value="1"/>
</dbReference>